<proteinExistence type="predicted"/>
<gene>
    <name evidence="2" type="ORF">NZH93_14390</name>
</gene>
<comment type="caution">
    <text evidence="2">The sequence shown here is derived from an EMBL/GenBank/DDBJ whole genome shotgun (WGS) entry which is preliminary data.</text>
</comment>
<feature type="chain" id="PRO_5040964400" description="SH3 domain-containing protein" evidence="1">
    <location>
        <begin position="32"/>
        <end position="110"/>
    </location>
</feature>
<evidence type="ECO:0000256" key="1">
    <source>
        <dbReference type="SAM" id="SignalP"/>
    </source>
</evidence>
<name>A0A9X3A1J3_9PSEU</name>
<evidence type="ECO:0000313" key="2">
    <source>
        <dbReference type="EMBL" id="MCS7478048.1"/>
    </source>
</evidence>
<keyword evidence="1" id="KW-0732">Signal</keyword>
<dbReference type="EMBL" id="JANYMP010000005">
    <property type="protein sequence ID" value="MCS7478048.1"/>
    <property type="molecule type" value="Genomic_DNA"/>
</dbReference>
<protein>
    <recommendedName>
        <fullName evidence="4">SH3 domain-containing protein</fullName>
    </recommendedName>
</protein>
<organism evidence="2 3">
    <name type="scientific">Umezawaea endophytica</name>
    <dbReference type="NCBI Taxonomy" id="1654476"/>
    <lineage>
        <taxon>Bacteria</taxon>
        <taxon>Bacillati</taxon>
        <taxon>Actinomycetota</taxon>
        <taxon>Actinomycetes</taxon>
        <taxon>Pseudonocardiales</taxon>
        <taxon>Pseudonocardiaceae</taxon>
        <taxon>Umezawaea</taxon>
    </lineage>
</organism>
<evidence type="ECO:0008006" key="4">
    <source>
        <dbReference type="Google" id="ProtNLM"/>
    </source>
</evidence>
<keyword evidence="3" id="KW-1185">Reference proteome</keyword>
<dbReference type="Gene3D" id="2.30.30.40">
    <property type="entry name" value="SH3 Domains"/>
    <property type="match status" value="1"/>
</dbReference>
<accession>A0A9X3A1J3</accession>
<dbReference type="AlphaFoldDB" id="A0A9X3A1J3"/>
<sequence length="110" mass="11184">MSSNSKAVRRGLGLASLAVALAFSAVGTAQAAPSEPSGSVVVAADCTYVAIRDTVVRSGPGVQHPIVRRKTKGQHMTGPALCLASNGWFRVYLSTGTLGYAPAADVRVAG</sequence>
<feature type="signal peptide" evidence="1">
    <location>
        <begin position="1"/>
        <end position="31"/>
    </location>
</feature>
<dbReference type="RefSeq" id="WP_259623548.1">
    <property type="nucleotide sequence ID" value="NZ_JANYMP010000005.1"/>
</dbReference>
<evidence type="ECO:0000313" key="3">
    <source>
        <dbReference type="Proteomes" id="UP001141259"/>
    </source>
</evidence>
<reference evidence="2" key="1">
    <citation type="submission" date="2022-08" db="EMBL/GenBank/DDBJ databases">
        <authorList>
            <person name="Tistechok S."/>
            <person name="Samborskyy M."/>
            <person name="Roman I."/>
        </authorList>
    </citation>
    <scope>NUCLEOTIDE SEQUENCE</scope>
    <source>
        <strain evidence="2">DSM 103496</strain>
    </source>
</reference>
<dbReference type="Proteomes" id="UP001141259">
    <property type="component" value="Unassembled WGS sequence"/>
</dbReference>